<dbReference type="RefSeq" id="XP_011134222.1">
    <property type="nucleotide sequence ID" value="XM_011135920.1"/>
</dbReference>
<evidence type="ECO:0000313" key="2">
    <source>
        <dbReference type="EMBL" id="EZG81607.1"/>
    </source>
</evidence>
<gene>
    <name evidence="2" type="ORF">GNI_018760</name>
</gene>
<proteinExistence type="predicted"/>
<sequence length="246" mass="27200">MASPPKGFKNAEAVLNRTSHHRALDVGSLTGRLVAMENPQSLGSLHRVQCQGALLFQQQRRLNDIHLSNYLKLVIEGASADPTLLRNETSIVYRNIATLAYHILCKLSALNERVVALNSFQRELAEKEESVHQLAAQLEAAQLRHRVLHESDRMAQEIQGMPTVQATEASMDVTTSILRKEEEKHKFVEAASENVSTTTKAFLDHLQGTIVSLEAMVEEIKQVANAQTLDTPMMEADGFPPAGLIT</sequence>
<evidence type="ECO:0000256" key="1">
    <source>
        <dbReference type="SAM" id="Coils"/>
    </source>
</evidence>
<feature type="coiled-coil region" evidence="1">
    <location>
        <begin position="117"/>
        <end position="144"/>
    </location>
</feature>
<dbReference type="AlphaFoldDB" id="A0A023BC44"/>
<evidence type="ECO:0000313" key="3">
    <source>
        <dbReference type="Proteomes" id="UP000019763"/>
    </source>
</evidence>
<keyword evidence="1" id="KW-0175">Coiled coil</keyword>
<name>A0A023BC44_GRENI</name>
<comment type="caution">
    <text evidence="2">The sequence shown here is derived from an EMBL/GenBank/DDBJ whole genome shotgun (WGS) entry which is preliminary data.</text>
</comment>
<dbReference type="GeneID" id="22910949"/>
<protein>
    <submittedName>
        <fullName evidence="2">Uncharacterized protein</fullName>
    </submittedName>
</protein>
<organism evidence="2 3">
    <name type="scientific">Gregarina niphandrodes</name>
    <name type="common">Septate eugregarine</name>
    <dbReference type="NCBI Taxonomy" id="110365"/>
    <lineage>
        <taxon>Eukaryota</taxon>
        <taxon>Sar</taxon>
        <taxon>Alveolata</taxon>
        <taxon>Apicomplexa</taxon>
        <taxon>Conoidasida</taxon>
        <taxon>Gregarinasina</taxon>
        <taxon>Eugregarinorida</taxon>
        <taxon>Gregarinidae</taxon>
        <taxon>Gregarina</taxon>
    </lineage>
</organism>
<dbReference type="VEuPathDB" id="CryptoDB:GNI_018760"/>
<accession>A0A023BC44</accession>
<dbReference type="EMBL" id="AFNH02000136">
    <property type="protein sequence ID" value="EZG81607.1"/>
    <property type="molecule type" value="Genomic_DNA"/>
</dbReference>
<keyword evidence="3" id="KW-1185">Reference proteome</keyword>
<dbReference type="Proteomes" id="UP000019763">
    <property type="component" value="Unassembled WGS sequence"/>
</dbReference>
<reference evidence="2" key="1">
    <citation type="submission" date="2013-12" db="EMBL/GenBank/DDBJ databases">
        <authorList>
            <person name="Omoto C.K."/>
            <person name="Sibley D."/>
            <person name="Venepally P."/>
            <person name="Hadjithomas M."/>
            <person name="Karamycheva S."/>
            <person name="Brunk B."/>
            <person name="Roos D."/>
            <person name="Caler E."/>
            <person name="Lorenzi H."/>
        </authorList>
    </citation>
    <scope>NUCLEOTIDE SEQUENCE</scope>
</reference>